<dbReference type="RefSeq" id="WP_342078576.1">
    <property type="nucleotide sequence ID" value="NZ_CP151767.2"/>
</dbReference>
<comment type="function">
    <text evidence="3">Probably deamidates glutamine residues to glutamate on methyl-accepting chemotaxis receptors (MCPs), playing an important role in chemotaxis.</text>
</comment>
<dbReference type="Proteomes" id="UP001470809">
    <property type="component" value="Chromosome"/>
</dbReference>
<keyword evidence="2 3" id="KW-0378">Hydrolase</keyword>
<proteinExistence type="inferred from homology"/>
<keyword evidence="1 3" id="KW-0145">Chemotaxis</keyword>
<dbReference type="Pfam" id="PF03975">
    <property type="entry name" value="CheD"/>
    <property type="match status" value="1"/>
</dbReference>
<evidence type="ECO:0000256" key="2">
    <source>
        <dbReference type="ARBA" id="ARBA00022801"/>
    </source>
</evidence>
<name>A0AAN0NM77_9RHOB</name>
<dbReference type="InterPro" id="IPR038592">
    <property type="entry name" value="CheD-like_sf"/>
</dbReference>
<dbReference type="Gene3D" id="3.30.1330.200">
    <property type="match status" value="1"/>
</dbReference>
<dbReference type="EC" id="3.5.1.44" evidence="3"/>
<dbReference type="InterPro" id="IPR011324">
    <property type="entry name" value="Cytotoxic_necrot_fac-like_cat"/>
</dbReference>
<dbReference type="InterPro" id="IPR005659">
    <property type="entry name" value="Chemorcpt_Glu_NH3ase_CheD"/>
</dbReference>
<accession>A0AAN0NM77</accession>
<dbReference type="EMBL" id="CP151767">
    <property type="protein sequence ID" value="WZU69284.1"/>
    <property type="molecule type" value="Genomic_DNA"/>
</dbReference>
<dbReference type="KEGG" id="yrh:AABB31_10815"/>
<dbReference type="HAMAP" id="MF_01440">
    <property type="entry name" value="CheD"/>
    <property type="match status" value="1"/>
</dbReference>
<dbReference type="PANTHER" id="PTHR35147">
    <property type="entry name" value="CHEMORECEPTOR GLUTAMINE DEAMIDASE CHED-RELATED"/>
    <property type="match status" value="1"/>
</dbReference>
<evidence type="ECO:0000256" key="1">
    <source>
        <dbReference type="ARBA" id="ARBA00022500"/>
    </source>
</evidence>
<dbReference type="GO" id="GO:0006935">
    <property type="term" value="P:chemotaxis"/>
    <property type="evidence" value="ECO:0007669"/>
    <property type="project" value="UniProtKB-UniRule"/>
</dbReference>
<evidence type="ECO:0000313" key="5">
    <source>
        <dbReference type="Proteomes" id="UP001470809"/>
    </source>
</evidence>
<comment type="similarity">
    <text evidence="3">Belongs to the CheD family.</text>
</comment>
<evidence type="ECO:0000256" key="3">
    <source>
        <dbReference type="HAMAP-Rule" id="MF_01440"/>
    </source>
</evidence>
<dbReference type="SUPFAM" id="SSF64438">
    <property type="entry name" value="CNF1/YfiH-like putative cysteine hydrolases"/>
    <property type="match status" value="1"/>
</dbReference>
<reference evidence="4" key="1">
    <citation type="submission" date="2024-08" db="EMBL/GenBank/DDBJ databases">
        <title>Phylogenomic analyses of a clade within the roseobacter group suggest taxonomic reassignments of species of the genera Aestuariivita, Citreicella, Loktanella, Nautella, Pelagibaca, Ruegeria, Thalassobius, Thiobacimonas and Tropicibacter, and the proposal o.</title>
        <authorList>
            <person name="Jeon C.O."/>
        </authorList>
    </citation>
    <scope>NUCLEOTIDE SEQUENCE</scope>
    <source>
        <strain evidence="4">SS1-5</strain>
    </source>
</reference>
<protein>
    <recommendedName>
        <fullName evidence="3">Probable chemoreceptor glutamine deamidase CheD</fullName>
        <ecNumber evidence="3">3.5.1.44</ecNumber>
    </recommendedName>
</protein>
<gene>
    <name evidence="3" type="primary">cheD</name>
    <name evidence="4" type="ORF">AABB31_10815</name>
</gene>
<keyword evidence="5" id="KW-1185">Reference proteome</keyword>
<dbReference type="PANTHER" id="PTHR35147:SF3">
    <property type="entry name" value="CHEMORECEPTOR GLUTAMINE DEAMIDASE CHED 1-RELATED"/>
    <property type="match status" value="1"/>
</dbReference>
<sequence>MKPLSRPGNHQKIITVVQGDYAVSADPSVVMSTVLGSCIAVCLYDQTAGVGGMNHFLLATQGGHSSRDLKYGVNAMELLINKVLQAGGDRRRLVAKMFGGARMTDHARDIGRSNAEFAADFLEREGIPCLSQSVGGERARRVQFTPTTGAARQMQISGPAPEPIVVAPPAAAKVDDITLF</sequence>
<organism evidence="4 5">
    <name type="scientific">Yoonia rhodophyticola</name>
    <dbReference type="NCBI Taxonomy" id="3137370"/>
    <lineage>
        <taxon>Bacteria</taxon>
        <taxon>Pseudomonadati</taxon>
        <taxon>Pseudomonadota</taxon>
        <taxon>Alphaproteobacteria</taxon>
        <taxon>Rhodobacterales</taxon>
        <taxon>Paracoccaceae</taxon>
        <taxon>Yoonia</taxon>
    </lineage>
</organism>
<comment type="catalytic activity">
    <reaction evidence="3">
        <text>L-glutaminyl-[protein] + H2O = L-glutamyl-[protein] + NH4(+)</text>
        <dbReference type="Rhea" id="RHEA:16441"/>
        <dbReference type="Rhea" id="RHEA-COMP:10207"/>
        <dbReference type="Rhea" id="RHEA-COMP:10208"/>
        <dbReference type="ChEBI" id="CHEBI:15377"/>
        <dbReference type="ChEBI" id="CHEBI:28938"/>
        <dbReference type="ChEBI" id="CHEBI:29973"/>
        <dbReference type="ChEBI" id="CHEBI:30011"/>
        <dbReference type="EC" id="3.5.1.44"/>
    </reaction>
</comment>
<dbReference type="AlphaFoldDB" id="A0AAN0NM77"/>
<dbReference type="GO" id="GO:0050568">
    <property type="term" value="F:protein-glutamine glutaminase activity"/>
    <property type="evidence" value="ECO:0007669"/>
    <property type="project" value="UniProtKB-UniRule"/>
</dbReference>
<evidence type="ECO:0000313" key="4">
    <source>
        <dbReference type="EMBL" id="WZU69284.1"/>
    </source>
</evidence>
<dbReference type="CDD" id="cd16352">
    <property type="entry name" value="CheD"/>
    <property type="match status" value="1"/>
</dbReference>